<name>A0A645HYC6_9ZZZZ</name>
<accession>A0A645HYC6</accession>
<evidence type="ECO:0000313" key="1">
    <source>
        <dbReference type="EMBL" id="MPN44045.1"/>
    </source>
</evidence>
<organism evidence="1">
    <name type="scientific">bioreactor metagenome</name>
    <dbReference type="NCBI Taxonomy" id="1076179"/>
    <lineage>
        <taxon>unclassified sequences</taxon>
        <taxon>metagenomes</taxon>
        <taxon>ecological metagenomes</taxon>
    </lineage>
</organism>
<reference evidence="1" key="1">
    <citation type="submission" date="2019-08" db="EMBL/GenBank/DDBJ databases">
        <authorList>
            <person name="Kucharzyk K."/>
            <person name="Murdoch R.W."/>
            <person name="Higgins S."/>
            <person name="Loffler F."/>
        </authorList>
    </citation>
    <scope>NUCLEOTIDE SEQUENCE</scope>
</reference>
<gene>
    <name evidence="1" type="ORF">SDC9_191606</name>
</gene>
<proteinExistence type="predicted"/>
<dbReference type="AlphaFoldDB" id="A0A645HYC6"/>
<sequence>MKRFMEFVMDACKYPEGLRELFYISINMIYKNR</sequence>
<comment type="caution">
    <text evidence="1">The sequence shown here is derived from an EMBL/GenBank/DDBJ whole genome shotgun (WGS) entry which is preliminary data.</text>
</comment>
<dbReference type="EMBL" id="VSSQ01102860">
    <property type="protein sequence ID" value="MPN44045.1"/>
    <property type="molecule type" value="Genomic_DNA"/>
</dbReference>
<protein>
    <submittedName>
        <fullName evidence="1">Uncharacterized protein</fullName>
    </submittedName>
</protein>